<sequence length="894" mass="94777">MTAAPAAGAAVERVVAAEAAYIAPRLNADGELELGVLRTDYDGSNATWSSVSDTVVHTRAGSAITVPSWAQDHGLTGFGPAGTRTWWTGDNGNATDAQTRATVQLGWTRELLAGRLATDGSAGRVRRVDGPADSRVATFGIGRDAPDEDPWNVAILYDSAGEMAAGDWEVWSQGSGHLNRERESLSWGFNRAGYYCLDFEVRATLASGRPVYDRRALAIAVGDIDPLAAPVCAEEDQTTSLTLSADPAGSTLAGQPLTLTATVGPTSATGRVRFFVNDDGGERTLGGPVVVAGGQAELVTTGLEPGRHLLRAVFEPADAEAHSPASATRAHQVQPRERFVIDTGPEDLLHADIAMEGNAKGLRLFVGVDGRVERQIPLADAVLVVPDRARDVIPANPAYEFIGEPGSPVWSVPLTQKPGIPWLGISSASIDEDAFQRLSVWRLDAISDHDGGPAPGAFVLWDRFDGARPLFNTRQGLPGATRMLSRVGNHAHATWSFTAPGVYCLAMSAGNRFAATGAPAADAAVLTVVVGDAADPYAIPTCAERGTRPVASHQPRPERQPGGTAYAVRADGERRAFYDLRPEVVDGGLRVDVLEGDPAGPGMLRDIDEIVFGVTGSRELGESPDANRYVLGSDTTAIDSASVAGDLRWRLVGVDGPGTLTLSDEWHDLRARTLLSSAVGTAPDHHDLWPGRRDPLAWRFGAHGVYCVTFEWTGVAPDGRPLVTRRTLTFAVGVDPTAVTPCPQRPPSPPAPPGPGDATVPALPATPATPAPMPSPRLRMSMRVVTPKVVRHAAMRRRDALRVRCGLSTAGTCHVRATVSRATARRLGLRSRVIAAGRRTLRRPGTATVVVQLDRRARRAIARSRGSLHIRLDATARARGQRTVTRTAQVTVSG</sequence>
<dbReference type="EMBL" id="JAPCID010000041">
    <property type="protein sequence ID" value="MDA0140564.1"/>
    <property type="molecule type" value="Genomic_DNA"/>
</dbReference>
<proteinExistence type="predicted"/>
<evidence type="ECO:0000256" key="1">
    <source>
        <dbReference type="SAM" id="MobiDB-lite"/>
    </source>
</evidence>
<dbReference type="NCBIfam" id="TIGR03769">
    <property type="entry name" value="P_ac_wall_RPT"/>
    <property type="match status" value="1"/>
</dbReference>
<gene>
    <name evidence="3" type="ORF">OJ962_23915</name>
</gene>
<dbReference type="InterPro" id="IPR032109">
    <property type="entry name" value="Big_3_5"/>
</dbReference>
<dbReference type="InterPro" id="IPR022435">
    <property type="entry name" value="Surface-anchored_actinobac"/>
</dbReference>
<dbReference type="Proteomes" id="UP001147700">
    <property type="component" value="Unassembled WGS sequence"/>
</dbReference>
<feature type="compositionally biased region" description="Pro residues" evidence="1">
    <location>
        <begin position="743"/>
        <end position="755"/>
    </location>
</feature>
<dbReference type="NCBIfam" id="NF038134">
    <property type="entry name" value="choice_anch_M"/>
    <property type="match status" value="1"/>
</dbReference>
<accession>A0ABT4RPU4</accession>
<evidence type="ECO:0000313" key="3">
    <source>
        <dbReference type="EMBL" id="MDA0140564.1"/>
    </source>
</evidence>
<keyword evidence="4" id="KW-1185">Reference proteome</keyword>
<evidence type="ECO:0000313" key="4">
    <source>
        <dbReference type="Proteomes" id="UP001147700"/>
    </source>
</evidence>
<protein>
    <submittedName>
        <fullName evidence="3">Choice-of-anchor M domain-containing protein</fullName>
    </submittedName>
</protein>
<comment type="caution">
    <text evidence="3">The sequence shown here is derived from an EMBL/GenBank/DDBJ whole genome shotgun (WGS) entry which is preliminary data.</text>
</comment>
<name>A0ABT4RPU4_9ACTN</name>
<dbReference type="RefSeq" id="WP_270006653.1">
    <property type="nucleotide sequence ID" value="NZ_JAPCID010000041.1"/>
</dbReference>
<reference evidence="3" key="1">
    <citation type="submission" date="2022-10" db="EMBL/GenBank/DDBJ databases">
        <title>The WGS of Solirubrobacter sp. CPCC 204708.</title>
        <authorList>
            <person name="Jiang Z."/>
        </authorList>
    </citation>
    <scope>NUCLEOTIDE SEQUENCE</scope>
    <source>
        <strain evidence="3">CPCC 204708</strain>
    </source>
</reference>
<dbReference type="Gene3D" id="2.60.40.10">
    <property type="entry name" value="Immunoglobulins"/>
    <property type="match status" value="1"/>
</dbReference>
<feature type="region of interest" description="Disordered" evidence="1">
    <location>
        <begin position="737"/>
        <end position="777"/>
    </location>
</feature>
<organism evidence="3 4">
    <name type="scientific">Solirubrobacter deserti</name>
    <dbReference type="NCBI Taxonomy" id="2282478"/>
    <lineage>
        <taxon>Bacteria</taxon>
        <taxon>Bacillati</taxon>
        <taxon>Actinomycetota</taxon>
        <taxon>Thermoleophilia</taxon>
        <taxon>Solirubrobacterales</taxon>
        <taxon>Solirubrobacteraceae</taxon>
        <taxon>Solirubrobacter</taxon>
    </lineage>
</organism>
<dbReference type="InterPro" id="IPR013783">
    <property type="entry name" value="Ig-like_fold"/>
</dbReference>
<feature type="domain" description="Bacterial Ig-like" evidence="2">
    <location>
        <begin position="250"/>
        <end position="329"/>
    </location>
</feature>
<evidence type="ECO:0000259" key="2">
    <source>
        <dbReference type="Pfam" id="PF16640"/>
    </source>
</evidence>
<dbReference type="Pfam" id="PF16640">
    <property type="entry name" value="Big_3_5"/>
    <property type="match status" value="1"/>
</dbReference>